<comment type="caution">
    <text evidence="1">The sequence shown here is derived from an EMBL/GenBank/DDBJ whole genome shotgun (WGS) entry which is preliminary data.</text>
</comment>
<keyword evidence="2" id="KW-1185">Reference proteome</keyword>
<protein>
    <submittedName>
        <fullName evidence="1">Uncharacterized protein</fullName>
    </submittedName>
</protein>
<organism evidence="1 2">
    <name type="scientific">Choristoneura fumiferana</name>
    <name type="common">Spruce budworm moth</name>
    <name type="synonym">Archips fumiferana</name>
    <dbReference type="NCBI Taxonomy" id="7141"/>
    <lineage>
        <taxon>Eukaryota</taxon>
        <taxon>Metazoa</taxon>
        <taxon>Ecdysozoa</taxon>
        <taxon>Arthropoda</taxon>
        <taxon>Hexapoda</taxon>
        <taxon>Insecta</taxon>
        <taxon>Pterygota</taxon>
        <taxon>Neoptera</taxon>
        <taxon>Endopterygota</taxon>
        <taxon>Lepidoptera</taxon>
        <taxon>Glossata</taxon>
        <taxon>Ditrysia</taxon>
        <taxon>Tortricoidea</taxon>
        <taxon>Tortricidae</taxon>
        <taxon>Tortricinae</taxon>
        <taxon>Choristoneura</taxon>
    </lineage>
</organism>
<reference evidence="1 2" key="1">
    <citation type="journal article" date="2022" name="Genome Biol. Evol.">
        <title>The Spruce Budworm Genome: Reconstructing the Evolutionary History of Antifreeze Proteins.</title>
        <authorList>
            <person name="Beliveau C."/>
            <person name="Gagne P."/>
            <person name="Picq S."/>
            <person name="Vernygora O."/>
            <person name="Keeling C.I."/>
            <person name="Pinkney K."/>
            <person name="Doucet D."/>
            <person name="Wen F."/>
            <person name="Johnston J.S."/>
            <person name="Maaroufi H."/>
            <person name="Boyle B."/>
            <person name="Laroche J."/>
            <person name="Dewar K."/>
            <person name="Juretic N."/>
            <person name="Blackburn G."/>
            <person name="Nisole A."/>
            <person name="Brunet B."/>
            <person name="Brandao M."/>
            <person name="Lumley L."/>
            <person name="Duan J."/>
            <person name="Quan G."/>
            <person name="Lucarotti C.J."/>
            <person name="Roe A.D."/>
            <person name="Sperling F.A.H."/>
            <person name="Levesque R.C."/>
            <person name="Cusson M."/>
        </authorList>
    </citation>
    <scope>NUCLEOTIDE SEQUENCE [LARGE SCALE GENOMIC DNA]</scope>
    <source>
        <strain evidence="1">Glfc:IPQL:Cfum</strain>
    </source>
</reference>
<dbReference type="EMBL" id="CM046106">
    <property type="protein sequence ID" value="KAI8435822.1"/>
    <property type="molecule type" value="Genomic_DNA"/>
</dbReference>
<accession>A0ACC0KH89</accession>
<evidence type="ECO:0000313" key="2">
    <source>
        <dbReference type="Proteomes" id="UP001064048"/>
    </source>
</evidence>
<proteinExistence type="predicted"/>
<gene>
    <name evidence="1" type="ORF">MSG28_004039</name>
</gene>
<evidence type="ECO:0000313" key="1">
    <source>
        <dbReference type="EMBL" id="KAI8435822.1"/>
    </source>
</evidence>
<sequence>MSKGKRGGILDAERHTAQRDAETEEQRASAAAFRRRASHSSKEMLRTEEQRQARRHLDAERKRGGILDAERHAAQRAAETEEQRQARRHLDAERHTAQRDAETEQQRQARRHLDAEHHTAQRIAETDEQRQARRHLDAERHTAQRDAETEQQRQARRHLDAEHHTAQRDAETEQQRHARRHLDAERHTAQRAAETVDQSQSRRFFDAERHASLRAVESLEETQARQILDAERHAAQRATETLEQSQARQRLDTERHASQRAAETLEQTRLRRLLDAERHASLIAAESQEESQRRRVLNAERQSQRRSAFTRSTWEAFQDAAFDYDPMIDYINHRLILIGRMDKSCLHCEALKWKEETPDENSEVDRRCQNIQGVERDTVLKIQRMLHDHNNLINTFKTALDRMPGEEYKLVMHPDRTPSGEHERRYNAPLINEVAAIVSGEEKRKSNLACSSSRARAAKVARSQESEEQTQTRLALDAERHAAQRAAETEEQRQARRHLDAERHTAQRDAETEQQRQARRHLDAEHHTAQRDAETEQQRHARRHLDAERHTAQRAAETVDQSQSRRFFDAERHASLRAVESLEETQARQILDAERHAAQRATETLEQSQARQRLDTERHASQRAAETLEQTRLRRLLDAERHASLIAAESQEESQRRRVLNAERHTWEAFQDAAFDYDPMIDYINHRLILIGRMDKSCLHCEALKWKEETPDENSEVDRRCQNIQGVERDTVLKIQRMLHDHNNLINTFKTALDRMPGEEYKLVMHPDRTPSGEHERRYNAPLINEVAAIVSGEEFASRDIILHARNDTLTRVPDTHKFYDALQYPLIFSKGQMGYHFQIPQVNPVTGLPLPNKKVSCMDFYAYRIMIRENDFNIISRCKQLANQFYVDMYVKVESERLRYISLNQTKLRAENYIHLQDAVASDGNVNPNNLGKMVILPSSFVNSPRYLHEYTQDAFAYVRTYGRPDLFVTFTCNPNWPEIVDELLPGQSTIDRHDIVARVFRLKVKKLITVLTKGKIFGEVLCFMYSIEWQKRGLPHVHILMWLKDKLRSDQIDKIISAEIPDPNSDKTLHEIIVKNMIHGPCGPENPQCPCMKDGKCTKKYPRKLIKETVHNDNGYPLYRRRAPSDGGRTASIKLRNGSYVTIDNSWVVPYSPILSKMFNAHINIEACSSVRAIKYICKYINKGSDQAIYNFRNTEVANPVDEVQTYQSGRYVSSNESVWRLLGFPLHERHPTVTHLSVHLENGERVYFTENNFQERLSSPPKTTLTAFFDLCTRDEFARTLLYVEIPRYYTWNTTRREWKRRIQGAPVQNWPGVKSGDALGRVYTVHVSNIECFCLRMLLHHVRGPTSFKVLKKLNSQDFSTFREACEARGLLENDNQWDITLEEAAQCRSAPKVRELFAILIATCGLSNPEQLWDKYKNYMADDILHRLQEQNPNVTYNDLIYNDALTKVEDQVITITGKGLSDFGMSRPHRIGEISSDLMRELDYDTVSLNRQIMEALPLLNPEQRLVFDTVIQKVASGEGGLFFLDAPGGTGKTFLLNLLLTHIRKDKGVAVAVASSGIAATLLSGGRTAHSVLKLPLNLAHEEMPVCNISKSGERGRMLQQCKLLVWDECTMSHKRAIEALDRTMKDIKSNRGLMGGMVVLLAGDFRQTLPVITRGTPADEINACLKASTLWVHVKKFCLTKNMRVHLHNDSQAGQYAAALLKIGEDCMPTDSNGMITLTTEFCQIVDSTDELKNNVYPDLQLNMGNREWLCERAILAPTNETVGQINEKIMSNIEGDVIEYLSIDNVMDTEQVTSYPIEFLNSLELSGVPSHKLRLKVGVPVLLIRNLDAPRLCNGTRLQVTHLGRNIIKAIIMTGMAKGENVLIPRIPIIPTDLPFQFKRVQFPLKAAFAMTVNKAQGQTLKVAGVHLEKHCFSHGQLYVACSRVANPQNIYILAKHGKTKNVVYKNVLK</sequence>
<name>A0ACC0KH89_CHOFU</name>
<dbReference type="Proteomes" id="UP001064048">
    <property type="component" value="Chromosome 6"/>
</dbReference>